<gene>
    <name evidence="2" type="ORF">B7H17_23470</name>
</gene>
<dbReference type="EMBL" id="NBWC01000043">
    <property type="protein sequence ID" value="ORL59949.1"/>
    <property type="molecule type" value="Genomic_DNA"/>
</dbReference>
<evidence type="ECO:0008006" key="4">
    <source>
        <dbReference type="Google" id="ProtNLM"/>
    </source>
</evidence>
<protein>
    <recommendedName>
        <fullName evidence="4">Glycoprotein gp2</fullName>
    </recommendedName>
</protein>
<evidence type="ECO:0000256" key="1">
    <source>
        <dbReference type="SAM" id="SignalP"/>
    </source>
</evidence>
<feature type="chain" id="PRO_5012009945" description="Glycoprotein gp2" evidence="1">
    <location>
        <begin position="25"/>
        <end position="448"/>
    </location>
</feature>
<dbReference type="Proteomes" id="UP000193675">
    <property type="component" value="Unassembled WGS sequence"/>
</dbReference>
<accession>A0A1X0ZNY0</accession>
<dbReference type="RefSeq" id="WP_084858971.1">
    <property type="nucleotide sequence ID" value="NZ_JAOTEI010000115.1"/>
</dbReference>
<comment type="caution">
    <text evidence="2">The sequence shown here is derived from an EMBL/GenBank/DDBJ whole genome shotgun (WGS) entry which is preliminary data.</text>
</comment>
<sequence>MHRLTPHPLAVAIFASMLQLPAQAALNAVDQGAPLPENGGFAAWYQDTHGRTLDLCLSKAVSSRAPATPGAPSYMCTLLPTPGVFDDTKPIAFPTNFPDEAFWFTGDASIVDAARGIDLGYVSAIEAAFSAEEPKEGDQISFARIRIRVDVPTAGTYIITHPYGVEVFDVTTPGTRAINMTRDIGIGSPGDFTGALKGDVGPFLRSVNGPYTETNPETGASEQFVGDPNLEERVTGSPFNTNYVRIEGPNGLDLRTELFAVSGKLSTVNLPTPLLPQRSTYSRHFENGDLRAQQDVFVMAPPPPATVTLTSQTPNLPLSEANGTGTWYAQSALDPTLPTSLGITADNSVAIPTSSATSANLPLTDLVTITRAEYSLSRAELTLVAATSDETAPPTLTAHTGNGALIGDLGGEGAVKTLTRGISPLPPATVQVTSAHGGSDSEDVVLVP</sequence>
<proteinExistence type="predicted"/>
<dbReference type="OrthoDB" id="7006393at2"/>
<evidence type="ECO:0000313" key="2">
    <source>
        <dbReference type="EMBL" id="ORL59949.1"/>
    </source>
</evidence>
<organism evidence="2 3">
    <name type="scientific">Pseudomonas putida</name>
    <name type="common">Arthrobacter siderocapsulatus</name>
    <dbReference type="NCBI Taxonomy" id="303"/>
    <lineage>
        <taxon>Bacteria</taxon>
        <taxon>Pseudomonadati</taxon>
        <taxon>Pseudomonadota</taxon>
        <taxon>Gammaproteobacteria</taxon>
        <taxon>Pseudomonadales</taxon>
        <taxon>Pseudomonadaceae</taxon>
        <taxon>Pseudomonas</taxon>
    </lineage>
</organism>
<name>A0A1X0ZNY0_PSEPU</name>
<dbReference type="AlphaFoldDB" id="A0A1X0ZNY0"/>
<evidence type="ECO:0000313" key="3">
    <source>
        <dbReference type="Proteomes" id="UP000193675"/>
    </source>
</evidence>
<reference evidence="2 3" key="1">
    <citation type="submission" date="2017-04" db="EMBL/GenBank/DDBJ databases">
        <title>Presence of VIM-2 positive Pseudomonas species in chickens and their surrounding environment.</title>
        <authorList>
            <person name="Zhang R."/>
        </authorList>
    </citation>
    <scope>NUCLEOTIDE SEQUENCE [LARGE SCALE GENOMIC DNA]</scope>
    <source>
        <strain evidence="2 3">DZ-C18</strain>
    </source>
</reference>
<keyword evidence="1" id="KW-0732">Signal</keyword>
<feature type="signal peptide" evidence="1">
    <location>
        <begin position="1"/>
        <end position="24"/>
    </location>
</feature>